<evidence type="ECO:0000256" key="8">
    <source>
        <dbReference type="ARBA" id="ARBA00023136"/>
    </source>
</evidence>
<dbReference type="SMART" id="SM00382">
    <property type="entry name" value="AAA"/>
    <property type="match status" value="1"/>
</dbReference>
<dbReference type="Pfam" id="PF03412">
    <property type="entry name" value="Peptidase_C39"/>
    <property type="match status" value="1"/>
</dbReference>
<feature type="transmembrane region" description="Helical" evidence="9">
    <location>
        <begin position="307"/>
        <end position="327"/>
    </location>
</feature>
<protein>
    <submittedName>
        <fullName evidence="13">Peptidase domain-containing ABC transporter</fullName>
    </submittedName>
</protein>
<dbReference type="InterPro" id="IPR039421">
    <property type="entry name" value="Type_1_exporter"/>
</dbReference>
<keyword evidence="5" id="KW-0645">Protease</keyword>
<keyword evidence="5" id="KW-0788">Thiol protease</keyword>
<dbReference type="PANTHER" id="PTHR43394:SF1">
    <property type="entry name" value="ATP-BINDING CASSETTE SUB-FAMILY B MEMBER 10, MITOCHONDRIAL"/>
    <property type="match status" value="1"/>
</dbReference>
<evidence type="ECO:0000259" key="12">
    <source>
        <dbReference type="PROSITE" id="PS50990"/>
    </source>
</evidence>
<evidence type="ECO:0000256" key="5">
    <source>
        <dbReference type="ARBA" id="ARBA00022807"/>
    </source>
</evidence>
<dbReference type="Pfam" id="PF00005">
    <property type="entry name" value="ABC_tran"/>
    <property type="match status" value="1"/>
</dbReference>
<keyword evidence="8 9" id="KW-0472">Membrane</keyword>
<keyword evidence="4" id="KW-0378">Hydrolase</keyword>
<keyword evidence="7 9" id="KW-1133">Transmembrane helix</keyword>
<dbReference type="InterPro" id="IPR003439">
    <property type="entry name" value="ABC_transporter-like_ATP-bd"/>
</dbReference>
<dbReference type="PROSITE" id="PS50893">
    <property type="entry name" value="ABC_TRANSPORTER_2"/>
    <property type="match status" value="1"/>
</dbReference>
<dbReference type="PROSITE" id="PS50990">
    <property type="entry name" value="PEPTIDASE_C39"/>
    <property type="match status" value="1"/>
</dbReference>
<dbReference type="InterPro" id="IPR011527">
    <property type="entry name" value="ABC1_TM_dom"/>
</dbReference>
<dbReference type="PANTHER" id="PTHR43394">
    <property type="entry name" value="ATP-DEPENDENT PERMEASE MDL1, MITOCHONDRIAL"/>
    <property type="match status" value="1"/>
</dbReference>
<dbReference type="RefSeq" id="WP_170823658.1">
    <property type="nucleotide sequence ID" value="NZ_JAAOXG010000060.1"/>
</dbReference>
<evidence type="ECO:0000256" key="7">
    <source>
        <dbReference type="ARBA" id="ARBA00022989"/>
    </source>
</evidence>
<comment type="caution">
    <text evidence="13">The sequence shown here is derived from an EMBL/GenBank/DDBJ whole genome shotgun (WGS) entry which is preliminary data.</text>
</comment>
<evidence type="ECO:0000256" key="3">
    <source>
        <dbReference type="ARBA" id="ARBA00022741"/>
    </source>
</evidence>
<dbReference type="PROSITE" id="PS00211">
    <property type="entry name" value="ABC_TRANSPORTER_1"/>
    <property type="match status" value="1"/>
</dbReference>
<dbReference type="EMBL" id="JAAOXG010000060">
    <property type="protein sequence ID" value="NNJ32597.1"/>
    <property type="molecule type" value="Genomic_DNA"/>
</dbReference>
<evidence type="ECO:0000259" key="10">
    <source>
        <dbReference type="PROSITE" id="PS50893"/>
    </source>
</evidence>
<dbReference type="InterPro" id="IPR005074">
    <property type="entry name" value="Peptidase_C39"/>
</dbReference>
<keyword evidence="6" id="KW-0067">ATP-binding</keyword>
<feature type="domain" description="ABC transmembrane type-1" evidence="11">
    <location>
        <begin position="173"/>
        <end position="450"/>
    </location>
</feature>
<dbReference type="InterPro" id="IPR017871">
    <property type="entry name" value="ABC_transporter-like_CS"/>
</dbReference>
<evidence type="ECO:0000256" key="2">
    <source>
        <dbReference type="ARBA" id="ARBA00022692"/>
    </source>
</evidence>
<dbReference type="Pfam" id="PF00664">
    <property type="entry name" value="ABC_membrane"/>
    <property type="match status" value="1"/>
</dbReference>
<organism evidence="13 14">
    <name type="scientific">Lacrimispora defluvii</name>
    <dbReference type="NCBI Taxonomy" id="2719233"/>
    <lineage>
        <taxon>Bacteria</taxon>
        <taxon>Bacillati</taxon>
        <taxon>Bacillota</taxon>
        <taxon>Clostridia</taxon>
        <taxon>Lachnospirales</taxon>
        <taxon>Lachnospiraceae</taxon>
        <taxon>Lacrimispora</taxon>
    </lineage>
</organism>
<dbReference type="InterPro" id="IPR036640">
    <property type="entry name" value="ABC1_TM_sf"/>
</dbReference>
<keyword evidence="14" id="KW-1185">Reference proteome</keyword>
<dbReference type="Gene3D" id="1.20.1560.10">
    <property type="entry name" value="ABC transporter type 1, transmembrane domain"/>
    <property type="match status" value="1"/>
</dbReference>
<dbReference type="PROSITE" id="PS50929">
    <property type="entry name" value="ABC_TM1F"/>
    <property type="match status" value="1"/>
</dbReference>
<evidence type="ECO:0000313" key="13">
    <source>
        <dbReference type="EMBL" id="NNJ32597.1"/>
    </source>
</evidence>
<dbReference type="Gene3D" id="3.90.70.10">
    <property type="entry name" value="Cysteine proteinases"/>
    <property type="match status" value="1"/>
</dbReference>
<keyword evidence="2 9" id="KW-0812">Transmembrane</keyword>
<feature type="transmembrane region" description="Helical" evidence="9">
    <location>
        <begin position="170"/>
        <end position="191"/>
    </location>
</feature>
<dbReference type="Proteomes" id="UP000539052">
    <property type="component" value="Unassembled WGS sequence"/>
</dbReference>
<feature type="domain" description="Peptidase C39" evidence="12">
    <location>
        <begin position="8"/>
        <end position="132"/>
    </location>
</feature>
<evidence type="ECO:0000259" key="11">
    <source>
        <dbReference type="PROSITE" id="PS50929"/>
    </source>
</evidence>
<keyword evidence="3" id="KW-0547">Nucleotide-binding</keyword>
<evidence type="ECO:0000256" key="4">
    <source>
        <dbReference type="ARBA" id="ARBA00022801"/>
    </source>
</evidence>
<evidence type="ECO:0000256" key="9">
    <source>
        <dbReference type="SAM" id="Phobius"/>
    </source>
</evidence>
<sequence length="725" mass="82839">MRYKCVKQYDSTDCACACIASIAWNYGKRISLAEIQNYTNMDKEGININDIINASQNIGLQAIAAKKTEEFDSSEIELPCIAHTYLENGEGHYIIIFKIKKNKLDIFDPAIGMLTINKGNFFNCIFTEISPYIWSGILVFLKPGKEFVINSKQKKSRKFWELIAFQKRNAIKIIVLSFLSMLLSILMSFYFQIIIDKIIPNRWVYTLALVTLLFIGMNIANAYINKLRVKESLVISKNINLKMSLDYYRHVLNLPLSFHESRKNGDFISRFQDASRVQEILVTSILILPVDVMFIIIVGIILCIKSLELFVLVLLMCFSYMVAIVMYRDRYSVLNAKNMNQQSVMTSHLVDSLDGIETIKVYQKEDRTFNAGKEKFIKYQNLIIDLGNAENNQAALKTIINSVGEILIICVGALGVINRSITIGELITYSILIRYMLMPISDIVNLQPEYYIAKVAMERLQTIMEAEKEDNLGRHLISIDHIEMNDVNFSFNSYKNVLNSIKIKVEKGKNIAIVGDNGCGKTTVAKLFMKLYIPQSGNININNVDISKLSNQFVRKHIGYVTQEDFVFSGSIKDNLLMGEIDISEERLITVAKMMGVHDFVSKMSRGYDSVLTERGKNISKGQRQKIALARAVLNNPDFLILDEATSNMDIISERKIIEALKKDTNITLIIISHRLNNIMDCDQIYVMDGGYIVAEGRHNTLLRDSLLYRKYYENQEESNEKEYN</sequence>
<dbReference type="Gene3D" id="3.40.50.300">
    <property type="entry name" value="P-loop containing nucleotide triphosphate hydrolases"/>
    <property type="match status" value="1"/>
</dbReference>
<accession>A0ABX1W0I8</accession>
<evidence type="ECO:0000256" key="6">
    <source>
        <dbReference type="ARBA" id="ARBA00022840"/>
    </source>
</evidence>
<dbReference type="InterPro" id="IPR027417">
    <property type="entry name" value="P-loop_NTPase"/>
</dbReference>
<feature type="domain" description="ABC transporter" evidence="10">
    <location>
        <begin position="482"/>
        <end position="715"/>
    </location>
</feature>
<gene>
    <name evidence="13" type="ORF">G9470_22805</name>
</gene>
<dbReference type="CDD" id="cd18570">
    <property type="entry name" value="ABC_6TM_PCAT1_LagD_like"/>
    <property type="match status" value="1"/>
</dbReference>
<reference evidence="13 14" key="1">
    <citation type="submission" date="2020-03" db="EMBL/GenBank/DDBJ databases">
        <title>Genome Sequence of industrial isolate, B5A.</title>
        <authorList>
            <person name="Sharma S."/>
            <person name="Patil P.B."/>
            <person name="Korpole S."/>
        </authorList>
    </citation>
    <scope>NUCLEOTIDE SEQUENCE [LARGE SCALE GENOMIC DNA]</scope>
    <source>
        <strain evidence="13 14">PI-S10-B5A</strain>
    </source>
</reference>
<evidence type="ECO:0000313" key="14">
    <source>
        <dbReference type="Proteomes" id="UP000539052"/>
    </source>
</evidence>
<evidence type="ECO:0000256" key="1">
    <source>
        <dbReference type="ARBA" id="ARBA00004651"/>
    </source>
</evidence>
<feature type="transmembrane region" description="Helical" evidence="9">
    <location>
        <begin position="203"/>
        <end position="224"/>
    </location>
</feature>
<proteinExistence type="predicted"/>
<dbReference type="SUPFAM" id="SSF90123">
    <property type="entry name" value="ABC transporter transmembrane region"/>
    <property type="match status" value="1"/>
</dbReference>
<feature type="transmembrane region" description="Helical" evidence="9">
    <location>
        <begin position="280"/>
        <end position="301"/>
    </location>
</feature>
<dbReference type="InterPro" id="IPR003593">
    <property type="entry name" value="AAA+_ATPase"/>
</dbReference>
<dbReference type="SUPFAM" id="SSF52540">
    <property type="entry name" value="P-loop containing nucleoside triphosphate hydrolases"/>
    <property type="match status" value="1"/>
</dbReference>
<comment type="subcellular location">
    <subcellularLocation>
        <location evidence="1">Cell membrane</location>
        <topology evidence="1">Multi-pass membrane protein</topology>
    </subcellularLocation>
</comment>
<name>A0ABX1W0I8_9FIRM</name>